<proteinExistence type="inferred from homology"/>
<dbReference type="NCBIfam" id="TIGR00106">
    <property type="entry name" value="MTH1187 family thiamine-binding protein"/>
    <property type="match status" value="1"/>
</dbReference>
<comment type="similarity">
    <text evidence="1">Belongs to the UPF0045 family.</text>
</comment>
<reference evidence="3" key="1">
    <citation type="journal article" date="2022" name="bioRxiv">
        <title>Thiovibrio frasassiensisgen. nov., sp. nov., an autotrophic, elemental sulfur disproportionating bacterium isolated from sulfidic karst sediment, and proposal of Thiovibrionaceae fam. nov.</title>
        <authorList>
            <person name="Aronson H."/>
            <person name="Thomas C."/>
            <person name="Bhattacharyya M."/>
            <person name="Eckstein S."/>
            <person name="Jensen S."/>
            <person name="Barco R."/>
            <person name="Macalady J."/>
            <person name="Amend J."/>
        </authorList>
    </citation>
    <scope>NUCLEOTIDE SEQUENCE</scope>
    <source>
        <strain evidence="3">RS19-109</strain>
    </source>
</reference>
<evidence type="ECO:0000313" key="3">
    <source>
        <dbReference type="EMBL" id="MDG4475815.1"/>
    </source>
</evidence>
<reference evidence="3" key="2">
    <citation type="submission" date="2022-10" db="EMBL/GenBank/DDBJ databases">
        <authorList>
            <person name="Aronson H.S."/>
        </authorList>
    </citation>
    <scope>NUCLEOTIDE SEQUENCE</scope>
    <source>
        <strain evidence="3">RS19-109</strain>
    </source>
</reference>
<evidence type="ECO:0000259" key="2">
    <source>
        <dbReference type="Pfam" id="PF01910"/>
    </source>
</evidence>
<dbReference type="SUPFAM" id="SSF89957">
    <property type="entry name" value="MTH1187/YkoF-like"/>
    <property type="match status" value="1"/>
</dbReference>
<protein>
    <submittedName>
        <fullName evidence="3">MTH1187 family thiamine-binding protein</fullName>
    </submittedName>
</protein>
<dbReference type="PANTHER" id="PTHR33777:SF1">
    <property type="entry name" value="UPF0045 PROTEIN ECM15"/>
    <property type="match status" value="1"/>
</dbReference>
<name>A0A9X4MGH7_9BACT</name>
<dbReference type="InterPro" id="IPR051614">
    <property type="entry name" value="UPF0045_domain"/>
</dbReference>
<dbReference type="PANTHER" id="PTHR33777">
    <property type="entry name" value="UPF0045 PROTEIN ECM15"/>
    <property type="match status" value="1"/>
</dbReference>
<feature type="domain" description="Thiamine-binding protein" evidence="2">
    <location>
        <begin position="4"/>
        <end position="95"/>
    </location>
</feature>
<accession>A0A9X4MGH7</accession>
<dbReference type="Gene3D" id="3.30.70.930">
    <property type="match status" value="1"/>
</dbReference>
<keyword evidence="4" id="KW-1185">Reference proteome</keyword>
<dbReference type="Proteomes" id="UP001154240">
    <property type="component" value="Unassembled WGS sequence"/>
</dbReference>
<gene>
    <name evidence="3" type="ORF">OLX77_06545</name>
</gene>
<dbReference type="RefSeq" id="WP_307632789.1">
    <property type="nucleotide sequence ID" value="NZ_JAPHEH010000001.1"/>
</dbReference>
<evidence type="ECO:0000313" key="4">
    <source>
        <dbReference type="Proteomes" id="UP001154240"/>
    </source>
</evidence>
<evidence type="ECO:0000256" key="1">
    <source>
        <dbReference type="ARBA" id="ARBA00010272"/>
    </source>
</evidence>
<dbReference type="EMBL" id="JAPHEH010000001">
    <property type="protein sequence ID" value="MDG4475815.1"/>
    <property type="molecule type" value="Genomic_DNA"/>
</dbReference>
<dbReference type="GO" id="GO:0005829">
    <property type="term" value="C:cytosol"/>
    <property type="evidence" value="ECO:0007669"/>
    <property type="project" value="TreeGrafter"/>
</dbReference>
<dbReference type="InterPro" id="IPR002767">
    <property type="entry name" value="Thiamine_BP"/>
</dbReference>
<organism evidence="3 4">
    <name type="scientific">Thiovibrio frasassiensis</name>
    <dbReference type="NCBI Taxonomy" id="2984131"/>
    <lineage>
        <taxon>Bacteria</taxon>
        <taxon>Pseudomonadati</taxon>
        <taxon>Thermodesulfobacteriota</taxon>
        <taxon>Desulfobulbia</taxon>
        <taxon>Desulfobulbales</taxon>
        <taxon>Thiovibrionaceae</taxon>
        <taxon>Thiovibrio</taxon>
    </lineage>
</organism>
<dbReference type="InterPro" id="IPR029756">
    <property type="entry name" value="MTH1187/YkoF-like"/>
</dbReference>
<comment type="caution">
    <text evidence="3">The sequence shown here is derived from an EMBL/GenBank/DDBJ whole genome shotgun (WGS) entry which is preliminary data.</text>
</comment>
<sequence length="99" mass="10921">MAIMQLTIIPLGTQTPSVGQYVADIQEILRREGVRHELTDMGTIIEGEVEVLLALASRLHGLPFGRGAQRVVTQIMLDERRDKDVKLGDKTAAVQARLT</sequence>
<dbReference type="AlphaFoldDB" id="A0A9X4MGH7"/>
<dbReference type="Pfam" id="PF01910">
    <property type="entry name" value="Thiamine_BP"/>
    <property type="match status" value="1"/>
</dbReference>